<protein>
    <submittedName>
        <fullName evidence="3">LysM domain-containing protein</fullName>
    </submittedName>
</protein>
<gene>
    <name evidence="3" type="ORF">CLV72_106408</name>
</gene>
<dbReference type="InterPro" id="IPR018392">
    <property type="entry name" value="LysM"/>
</dbReference>
<reference evidence="3 4" key="1">
    <citation type="submission" date="2018-03" db="EMBL/GenBank/DDBJ databases">
        <title>Genomic Encyclopedia of Archaeal and Bacterial Type Strains, Phase II (KMG-II): from individual species to whole genera.</title>
        <authorList>
            <person name="Goeker M."/>
        </authorList>
    </citation>
    <scope>NUCLEOTIDE SEQUENCE [LARGE SCALE GENOMIC DNA]</scope>
    <source>
        <strain evidence="3 4">DSM 45601</strain>
    </source>
</reference>
<dbReference type="OrthoDB" id="5084290at2"/>
<evidence type="ECO:0000313" key="4">
    <source>
        <dbReference type="Proteomes" id="UP000237846"/>
    </source>
</evidence>
<keyword evidence="1" id="KW-0472">Membrane</keyword>
<feature type="domain" description="LysM" evidence="2">
    <location>
        <begin position="96"/>
        <end position="145"/>
    </location>
</feature>
<accession>A0A2T0Q0Q8</accession>
<dbReference type="Pfam" id="PF01476">
    <property type="entry name" value="LysM"/>
    <property type="match status" value="1"/>
</dbReference>
<dbReference type="PROSITE" id="PS51782">
    <property type="entry name" value="LYSM"/>
    <property type="match status" value="1"/>
</dbReference>
<sequence>MRRTDDTASCPPAAAPRSHPWDLYDWARDVPEWRPTGHKRSAGAGAPRRGDLRLTRRGRVVLLLMACALLVVALGAGAASAGGGTAAAPSADPPSRTVVVGDGDTLWWIAAEAAPGADPAPVIRCIMALNGLSTSFLRAGQQLEVPVGGPAADCPR</sequence>
<comment type="caution">
    <text evidence="3">The sequence shown here is derived from an EMBL/GenBank/DDBJ whole genome shotgun (WGS) entry which is preliminary data.</text>
</comment>
<name>A0A2T0Q0Q8_9ACTN</name>
<dbReference type="Gene3D" id="3.10.350.10">
    <property type="entry name" value="LysM domain"/>
    <property type="match status" value="1"/>
</dbReference>
<evidence type="ECO:0000259" key="2">
    <source>
        <dbReference type="PROSITE" id="PS51782"/>
    </source>
</evidence>
<keyword evidence="1" id="KW-1133">Transmembrane helix</keyword>
<evidence type="ECO:0000313" key="3">
    <source>
        <dbReference type="EMBL" id="PRX97370.1"/>
    </source>
</evidence>
<dbReference type="CDD" id="cd00118">
    <property type="entry name" value="LysM"/>
    <property type="match status" value="1"/>
</dbReference>
<dbReference type="InterPro" id="IPR036779">
    <property type="entry name" value="LysM_dom_sf"/>
</dbReference>
<organism evidence="3 4">
    <name type="scientific">Allonocardiopsis opalescens</name>
    <dbReference type="NCBI Taxonomy" id="1144618"/>
    <lineage>
        <taxon>Bacteria</taxon>
        <taxon>Bacillati</taxon>
        <taxon>Actinomycetota</taxon>
        <taxon>Actinomycetes</taxon>
        <taxon>Streptosporangiales</taxon>
        <taxon>Allonocardiopsis</taxon>
    </lineage>
</organism>
<keyword evidence="1" id="KW-0812">Transmembrane</keyword>
<proteinExistence type="predicted"/>
<dbReference type="EMBL" id="PVZC01000006">
    <property type="protein sequence ID" value="PRX97370.1"/>
    <property type="molecule type" value="Genomic_DNA"/>
</dbReference>
<dbReference type="Proteomes" id="UP000237846">
    <property type="component" value="Unassembled WGS sequence"/>
</dbReference>
<dbReference type="RefSeq" id="WP_146159517.1">
    <property type="nucleotide sequence ID" value="NZ_PVZC01000006.1"/>
</dbReference>
<evidence type="ECO:0000256" key="1">
    <source>
        <dbReference type="SAM" id="Phobius"/>
    </source>
</evidence>
<feature type="transmembrane region" description="Helical" evidence="1">
    <location>
        <begin position="60"/>
        <end position="81"/>
    </location>
</feature>
<keyword evidence="4" id="KW-1185">Reference proteome</keyword>
<dbReference type="AlphaFoldDB" id="A0A2T0Q0Q8"/>